<sequence>MRIASSNELTILLYHGVTADDSYGIENYSGKHISSSTFRKQMEYISQHCNVLSMDEVCNIYNSGMDYPPDSVAVTFDDGFRNNYTVAAPILSEYGIYTTFYITAGIVNTDIMFWVDTLEDCINLCSKSFIKIDLDKPVLFQLLSFEERKEALVEIKKYCKSVHAKRKDEVVEQVILETEVMPSVSHAKNYEKLSWQELKALSANPLFIVGGHSMYHDILSSLKPEEKLRKDISLSIDLLEYNLGYRMTHYAYPEGQYSHYNETVIRILKEKGIVCCPSAVHGTNDKNIDMFNLKRIMVGFGGIDFPFA</sequence>
<evidence type="ECO:0000256" key="1">
    <source>
        <dbReference type="ARBA" id="ARBA00004613"/>
    </source>
</evidence>
<keyword evidence="5" id="KW-1185">Reference proteome</keyword>
<reference evidence="5" key="1">
    <citation type="submission" date="2018-05" db="EMBL/GenBank/DDBJ databases">
        <title>Leptospira yasudae sp. nov. and Leptospira stimsonii sp. nov., two pathogenic species of the genus Leptospira isolated from environmental sources.</title>
        <authorList>
            <person name="Casanovas-Massana A."/>
            <person name="Hamond C."/>
            <person name="Santos L.A."/>
            <person name="Hacker K.P."/>
            <person name="Balassiano I."/>
            <person name="Medeiros M.A."/>
            <person name="Reis M.G."/>
            <person name="Ko A.I."/>
            <person name="Wunder E.A."/>
        </authorList>
    </citation>
    <scope>NUCLEOTIDE SEQUENCE [LARGE SCALE GENOMIC DNA]</scope>
    <source>
        <strain evidence="5">B21</strain>
    </source>
</reference>
<feature type="domain" description="NodB homology" evidence="3">
    <location>
        <begin position="70"/>
        <end position="308"/>
    </location>
</feature>
<proteinExistence type="predicted"/>
<comment type="caution">
    <text evidence="4">The sequence shown here is derived from an EMBL/GenBank/DDBJ whole genome shotgun (WGS) entry which is preliminary data.</text>
</comment>
<dbReference type="RefSeq" id="WP_118957380.1">
    <property type="nucleotide sequence ID" value="NZ_QHCR01000008.1"/>
</dbReference>
<dbReference type="PANTHER" id="PTHR34216:SF3">
    <property type="entry name" value="POLY-BETA-1,6-N-ACETYL-D-GLUCOSAMINE N-DEACETYLASE"/>
    <property type="match status" value="1"/>
</dbReference>
<evidence type="ECO:0000313" key="5">
    <source>
        <dbReference type="Proteomes" id="UP000285569"/>
    </source>
</evidence>
<dbReference type="PROSITE" id="PS51677">
    <property type="entry name" value="NODB"/>
    <property type="match status" value="1"/>
</dbReference>
<evidence type="ECO:0000256" key="2">
    <source>
        <dbReference type="ARBA" id="ARBA00022729"/>
    </source>
</evidence>
<comment type="subcellular location">
    <subcellularLocation>
        <location evidence="1">Secreted</location>
    </subcellularLocation>
</comment>
<keyword evidence="2" id="KW-0732">Signal</keyword>
<gene>
    <name evidence="4" type="ORF">DLM77_17805</name>
</gene>
<protein>
    <submittedName>
        <fullName evidence="4">Polysaccharide deacetylase</fullName>
    </submittedName>
</protein>
<reference evidence="4 5" key="2">
    <citation type="journal article" date="2020" name="Int. J. Syst. Evol. Microbiol.">
        <title>Leptospira yasudae sp. nov. and Leptospira stimsonii sp. nov., two new species of the pathogenic group isolated from environmental sources.</title>
        <authorList>
            <person name="Casanovas-Massana A."/>
            <person name="Hamond C."/>
            <person name="Santos L.A."/>
            <person name="de Oliveira D."/>
            <person name="Hacker K.P."/>
            <person name="Balassiano I."/>
            <person name="Costa F."/>
            <person name="Medeiros M.A."/>
            <person name="Reis M.G."/>
            <person name="Ko A.I."/>
            <person name="Wunder E.A."/>
        </authorList>
    </citation>
    <scope>NUCLEOTIDE SEQUENCE [LARGE SCALE GENOMIC DNA]</scope>
    <source>
        <strain evidence="4 5">B21</strain>
    </source>
</reference>
<dbReference type="EMBL" id="QHCR01000008">
    <property type="protein sequence ID" value="RHX78288.1"/>
    <property type="molecule type" value="Genomic_DNA"/>
</dbReference>
<dbReference type="SUPFAM" id="SSF88713">
    <property type="entry name" value="Glycoside hydrolase/deacetylase"/>
    <property type="match status" value="1"/>
</dbReference>
<evidence type="ECO:0000259" key="3">
    <source>
        <dbReference type="PROSITE" id="PS51677"/>
    </source>
</evidence>
<name>A0ABX9LZC2_9LEPT</name>
<dbReference type="InterPro" id="IPR002509">
    <property type="entry name" value="NODB_dom"/>
</dbReference>
<dbReference type="InterPro" id="IPR051398">
    <property type="entry name" value="Polysacch_Deacetylase"/>
</dbReference>
<accession>A0ABX9LZC2</accession>
<dbReference type="Proteomes" id="UP000285569">
    <property type="component" value="Unassembled WGS sequence"/>
</dbReference>
<dbReference type="Gene3D" id="3.20.20.370">
    <property type="entry name" value="Glycoside hydrolase/deacetylase"/>
    <property type="match status" value="1"/>
</dbReference>
<dbReference type="CDD" id="cd10918">
    <property type="entry name" value="CE4_NodB_like_5s_6s"/>
    <property type="match status" value="1"/>
</dbReference>
<dbReference type="Pfam" id="PF01522">
    <property type="entry name" value="Polysacc_deac_1"/>
    <property type="match status" value="1"/>
</dbReference>
<organism evidence="4 5">
    <name type="scientific">Leptospira yasudae</name>
    <dbReference type="NCBI Taxonomy" id="2202201"/>
    <lineage>
        <taxon>Bacteria</taxon>
        <taxon>Pseudomonadati</taxon>
        <taxon>Spirochaetota</taxon>
        <taxon>Spirochaetia</taxon>
        <taxon>Leptospirales</taxon>
        <taxon>Leptospiraceae</taxon>
        <taxon>Leptospira</taxon>
    </lineage>
</organism>
<dbReference type="PANTHER" id="PTHR34216">
    <property type="match status" value="1"/>
</dbReference>
<dbReference type="InterPro" id="IPR011330">
    <property type="entry name" value="Glyco_hydro/deAcase_b/a-brl"/>
</dbReference>
<evidence type="ECO:0000313" key="4">
    <source>
        <dbReference type="EMBL" id="RHX78288.1"/>
    </source>
</evidence>